<keyword evidence="2" id="KW-0812">Transmembrane</keyword>
<evidence type="ECO:0000256" key="1">
    <source>
        <dbReference type="SAM" id="MobiDB-lite"/>
    </source>
</evidence>
<dbReference type="AlphaFoldDB" id="A0A2S6IFF4"/>
<feature type="compositionally biased region" description="Low complexity" evidence="1">
    <location>
        <begin position="86"/>
        <end position="95"/>
    </location>
</feature>
<feature type="transmembrane region" description="Helical" evidence="2">
    <location>
        <begin position="35"/>
        <end position="53"/>
    </location>
</feature>
<name>A0A2S6IFF4_9ACTN</name>
<sequence length="111" mass="11232">MTSAAEAVRLVALLLTGAALLAAVGALLSTRRPALALGIGLDLLLAAGLLRLATAPSWRQIAATAAIVALRHLIGRGLRAGAPVWRRPGPRSAARTPPPPAAGRSGSPARR</sequence>
<keyword evidence="2" id="KW-1133">Transmembrane helix</keyword>
<feature type="compositionally biased region" description="Low complexity" evidence="1">
    <location>
        <begin position="102"/>
        <end position="111"/>
    </location>
</feature>
<gene>
    <name evidence="3" type="ORF">CLV92_11253</name>
</gene>
<keyword evidence="2" id="KW-0472">Membrane</keyword>
<dbReference type="Proteomes" id="UP000239485">
    <property type="component" value="Unassembled WGS sequence"/>
</dbReference>
<reference evidence="3 4" key="1">
    <citation type="submission" date="2018-02" db="EMBL/GenBank/DDBJ databases">
        <title>Genomic Encyclopedia of Archaeal and Bacterial Type Strains, Phase II (KMG-II): from individual species to whole genera.</title>
        <authorList>
            <person name="Goeker M."/>
        </authorList>
    </citation>
    <scope>NUCLEOTIDE SEQUENCE [LARGE SCALE GENOMIC DNA]</scope>
    <source>
        <strain evidence="3 4">DSM 22857</strain>
    </source>
</reference>
<comment type="caution">
    <text evidence="3">The sequence shown here is derived from an EMBL/GenBank/DDBJ whole genome shotgun (WGS) entry which is preliminary data.</text>
</comment>
<proteinExistence type="predicted"/>
<feature type="region of interest" description="Disordered" evidence="1">
    <location>
        <begin position="81"/>
        <end position="111"/>
    </location>
</feature>
<evidence type="ECO:0000256" key="2">
    <source>
        <dbReference type="SAM" id="Phobius"/>
    </source>
</evidence>
<keyword evidence="4" id="KW-1185">Reference proteome</keyword>
<evidence type="ECO:0000313" key="4">
    <source>
        <dbReference type="Proteomes" id="UP000239485"/>
    </source>
</evidence>
<organism evidence="3 4">
    <name type="scientific">Kineococcus xinjiangensis</name>
    <dbReference type="NCBI Taxonomy" id="512762"/>
    <lineage>
        <taxon>Bacteria</taxon>
        <taxon>Bacillati</taxon>
        <taxon>Actinomycetota</taxon>
        <taxon>Actinomycetes</taxon>
        <taxon>Kineosporiales</taxon>
        <taxon>Kineosporiaceae</taxon>
        <taxon>Kineococcus</taxon>
    </lineage>
</organism>
<evidence type="ECO:0000313" key="3">
    <source>
        <dbReference type="EMBL" id="PPK92880.1"/>
    </source>
</evidence>
<dbReference type="Pfam" id="PF07784">
    <property type="entry name" value="DUF1622"/>
    <property type="match status" value="1"/>
</dbReference>
<dbReference type="EMBL" id="PTJD01000012">
    <property type="protein sequence ID" value="PPK92880.1"/>
    <property type="molecule type" value="Genomic_DNA"/>
</dbReference>
<protein>
    <submittedName>
        <fullName evidence="3">Uncharacterized protein DUF1622</fullName>
    </submittedName>
</protein>
<accession>A0A2S6IFF4</accession>
<dbReference type="InterPro" id="IPR012427">
    <property type="entry name" value="DUF1622"/>
</dbReference>